<dbReference type="STRING" id="501010.NOSIN_07590"/>
<sequence length="245" mass="24988">MNAVGGRPALAAGACAQVAVLVVLTVTADLGTAGWAAGTAYLLTGAAVLAWAMRRAGHDALGPADLVTLVRSVLIGAVTALVADGGPVWPVVVLASLALALDLVDGPVARRTRTESSFGARFDMEADAFLILVLSVQTAFTLGPWVAVIGVTRYVFVLAGYAAPWLRAPLPPSRARKAVAAVQGVALVAVSARVLPHWGSAAVAAGALTVLGWSFGRDAVYLWRNRRPVGPAAPATGRGREQGGV</sequence>
<feature type="transmembrane region" description="Helical" evidence="3">
    <location>
        <begin position="124"/>
        <end position="140"/>
    </location>
</feature>
<feature type="transmembrane region" description="Helical" evidence="3">
    <location>
        <begin position="9"/>
        <end position="27"/>
    </location>
</feature>
<dbReference type="Pfam" id="PF01066">
    <property type="entry name" value="CDP-OH_P_transf"/>
    <property type="match status" value="1"/>
</dbReference>
<dbReference type="InterPro" id="IPR048254">
    <property type="entry name" value="CDP_ALCOHOL_P_TRANSF_CS"/>
</dbReference>
<dbReference type="GO" id="GO:0016780">
    <property type="term" value="F:phosphotransferase activity, for other substituted phosphate groups"/>
    <property type="evidence" value="ECO:0007669"/>
    <property type="project" value="InterPro"/>
</dbReference>
<organism evidence="4 5">
    <name type="scientific">Nocardiopsis sinuspersici</name>
    <dbReference type="NCBI Taxonomy" id="501010"/>
    <lineage>
        <taxon>Bacteria</taxon>
        <taxon>Bacillati</taxon>
        <taxon>Actinomycetota</taxon>
        <taxon>Actinomycetes</taxon>
        <taxon>Streptosporangiales</taxon>
        <taxon>Nocardiopsidaceae</taxon>
        <taxon>Nocardiopsis</taxon>
    </lineage>
</organism>
<feature type="transmembrane region" description="Helical" evidence="3">
    <location>
        <begin position="33"/>
        <end position="52"/>
    </location>
</feature>
<comment type="caution">
    <text evidence="4">The sequence shown here is derived from an EMBL/GenBank/DDBJ whole genome shotgun (WGS) entry which is preliminary data.</text>
</comment>
<dbReference type="AlphaFoldDB" id="A0A1V3BYP9"/>
<dbReference type="InterPro" id="IPR043130">
    <property type="entry name" value="CDP-OH_PTrfase_TM_dom"/>
</dbReference>
<evidence type="ECO:0000256" key="1">
    <source>
        <dbReference type="ARBA" id="ARBA00022679"/>
    </source>
</evidence>
<evidence type="ECO:0000313" key="5">
    <source>
        <dbReference type="Proteomes" id="UP000189004"/>
    </source>
</evidence>
<feature type="transmembrane region" description="Helical" evidence="3">
    <location>
        <begin position="64"/>
        <end position="82"/>
    </location>
</feature>
<dbReference type="Gene3D" id="1.20.120.1760">
    <property type="match status" value="1"/>
</dbReference>
<protein>
    <submittedName>
        <fullName evidence="4">CDP-alcohol phosphatidyltransferase</fullName>
    </submittedName>
</protein>
<feature type="transmembrane region" description="Helical" evidence="3">
    <location>
        <begin position="88"/>
        <end position="104"/>
    </location>
</feature>
<dbReference type="InterPro" id="IPR000462">
    <property type="entry name" value="CDP-OH_P_trans"/>
</dbReference>
<keyword evidence="1 2" id="KW-0808">Transferase</keyword>
<keyword evidence="3" id="KW-0812">Transmembrane</keyword>
<dbReference type="OrthoDB" id="9782011at2"/>
<keyword evidence="3" id="KW-1133">Transmembrane helix</keyword>
<keyword evidence="3" id="KW-0472">Membrane</keyword>
<evidence type="ECO:0000313" key="4">
    <source>
        <dbReference type="EMBL" id="OOC53677.1"/>
    </source>
</evidence>
<name>A0A1V3BYP9_9ACTN</name>
<comment type="similarity">
    <text evidence="2">Belongs to the CDP-alcohol phosphatidyltransferase class-I family.</text>
</comment>
<feature type="transmembrane region" description="Helical" evidence="3">
    <location>
        <begin position="201"/>
        <end position="220"/>
    </location>
</feature>
<evidence type="ECO:0000256" key="2">
    <source>
        <dbReference type="RuleBase" id="RU003750"/>
    </source>
</evidence>
<proteinExistence type="inferred from homology"/>
<dbReference type="Proteomes" id="UP000189004">
    <property type="component" value="Unassembled WGS sequence"/>
</dbReference>
<dbReference type="GO" id="GO:0008654">
    <property type="term" value="P:phospholipid biosynthetic process"/>
    <property type="evidence" value="ECO:0007669"/>
    <property type="project" value="InterPro"/>
</dbReference>
<reference evidence="5" key="1">
    <citation type="submission" date="2016-08" db="EMBL/GenBank/DDBJ databases">
        <authorList>
            <person name="Tokovenko B."/>
            <person name="Kalinowski J."/>
        </authorList>
    </citation>
    <scope>NUCLEOTIDE SEQUENCE [LARGE SCALE GENOMIC DNA]</scope>
    <source>
        <strain evidence="5">UTMC102</strain>
    </source>
</reference>
<gene>
    <name evidence="4" type="ORF">NOSIN_07590</name>
</gene>
<dbReference type="GO" id="GO:0016020">
    <property type="term" value="C:membrane"/>
    <property type="evidence" value="ECO:0007669"/>
    <property type="project" value="InterPro"/>
</dbReference>
<keyword evidence="5" id="KW-1185">Reference proteome</keyword>
<dbReference type="PROSITE" id="PS00379">
    <property type="entry name" value="CDP_ALCOHOL_P_TRANSF"/>
    <property type="match status" value="1"/>
</dbReference>
<dbReference type="EMBL" id="MCOK01000001">
    <property type="protein sequence ID" value="OOC53677.1"/>
    <property type="molecule type" value="Genomic_DNA"/>
</dbReference>
<evidence type="ECO:0000256" key="3">
    <source>
        <dbReference type="SAM" id="Phobius"/>
    </source>
</evidence>
<accession>A0A1V3BYP9</accession>